<dbReference type="OrthoDB" id="10027013at2759"/>
<dbReference type="Pfam" id="PF05216">
    <property type="entry name" value="UNC-50"/>
    <property type="match status" value="1"/>
</dbReference>
<keyword evidence="3 6" id="KW-0812">Transmembrane</keyword>
<feature type="transmembrane region" description="Helical" evidence="6">
    <location>
        <begin position="210"/>
        <end position="230"/>
    </location>
</feature>
<feature type="transmembrane region" description="Helical" evidence="6">
    <location>
        <begin position="271"/>
        <end position="292"/>
    </location>
</feature>
<accession>A0A8K1CA99</accession>
<comment type="caution">
    <text evidence="7">The sequence shown here is derived from an EMBL/GenBank/DDBJ whole genome shotgun (WGS) entry which is preliminary data.</text>
</comment>
<evidence type="ECO:0000256" key="2">
    <source>
        <dbReference type="ARBA" id="ARBA00006293"/>
    </source>
</evidence>
<feature type="transmembrane region" description="Helical" evidence="6">
    <location>
        <begin position="242"/>
        <end position="262"/>
    </location>
</feature>
<dbReference type="Proteomes" id="UP000794436">
    <property type="component" value="Unassembled WGS sequence"/>
</dbReference>
<keyword evidence="4 6" id="KW-1133">Transmembrane helix</keyword>
<gene>
    <name evidence="7" type="ORF">Poli38472_004521</name>
</gene>
<dbReference type="PANTHER" id="PTHR12841">
    <property type="entry name" value="PROTEIN UNC-50 HOMOLOG"/>
    <property type="match status" value="1"/>
</dbReference>
<evidence type="ECO:0000313" key="8">
    <source>
        <dbReference type="Proteomes" id="UP000794436"/>
    </source>
</evidence>
<evidence type="ECO:0008006" key="9">
    <source>
        <dbReference type="Google" id="ProtNLM"/>
    </source>
</evidence>
<proteinExistence type="inferred from homology"/>
<feature type="transmembrane region" description="Helical" evidence="6">
    <location>
        <begin position="117"/>
        <end position="140"/>
    </location>
</feature>
<evidence type="ECO:0000256" key="5">
    <source>
        <dbReference type="ARBA" id="ARBA00023136"/>
    </source>
</evidence>
<protein>
    <recommendedName>
        <fullName evidence="9">Transmembrane protein</fullName>
    </recommendedName>
</protein>
<comment type="subcellular location">
    <subcellularLocation>
        <location evidence="1">Membrane</location>
        <topology evidence="1">Multi-pass membrane protein</topology>
    </subcellularLocation>
</comment>
<evidence type="ECO:0000256" key="4">
    <source>
        <dbReference type="ARBA" id="ARBA00022989"/>
    </source>
</evidence>
<evidence type="ECO:0000256" key="1">
    <source>
        <dbReference type="ARBA" id="ARBA00004141"/>
    </source>
</evidence>
<dbReference type="EMBL" id="SPLM01000109">
    <property type="protein sequence ID" value="TMW59452.1"/>
    <property type="molecule type" value="Genomic_DNA"/>
</dbReference>
<sequence>MLLPLSQGEALDLSTTSTISSSSSGERGSRNAAAAPFFGGGVAGRGKKNRRKGGAAQVFQTCSSFPEYFARVFDYRQMDLDATFYQMVTLCVQPSKVYKSAYYRKQTKNRWARDDPAFAVIQLLFLLVTDSVATIAWAVAFHVHSVSAYVSLLFHAVIVEWLGFGLVIATLGWWIANHHFRMRGNQGIGDTFFVEQRVEWQYAFDIHCNAFFVLFLFLYVLQFLLAPVLASTSIFALVLSNLLYSIGWGLYIYISFLGYLALPFLNRTERFLYPMAAIVALFVSSLTLKILFGASFNFTLMSTHYYYST</sequence>
<feature type="transmembrane region" description="Helical" evidence="6">
    <location>
        <begin position="152"/>
        <end position="176"/>
    </location>
</feature>
<name>A0A8K1CA99_PYTOL</name>
<evidence type="ECO:0000313" key="7">
    <source>
        <dbReference type="EMBL" id="TMW59452.1"/>
    </source>
</evidence>
<dbReference type="AlphaFoldDB" id="A0A8K1CA99"/>
<keyword evidence="5 6" id="KW-0472">Membrane</keyword>
<evidence type="ECO:0000256" key="6">
    <source>
        <dbReference type="SAM" id="Phobius"/>
    </source>
</evidence>
<evidence type="ECO:0000256" key="3">
    <source>
        <dbReference type="ARBA" id="ARBA00022692"/>
    </source>
</evidence>
<keyword evidence="8" id="KW-1185">Reference proteome</keyword>
<dbReference type="PANTHER" id="PTHR12841:SF6">
    <property type="entry name" value="PROTEIN UNC-50 HOMOLOG"/>
    <property type="match status" value="1"/>
</dbReference>
<dbReference type="InterPro" id="IPR007881">
    <property type="entry name" value="UNC-50"/>
</dbReference>
<reference evidence="7" key="1">
    <citation type="submission" date="2019-03" db="EMBL/GenBank/DDBJ databases">
        <title>Long read genome sequence of the mycoparasitic Pythium oligandrum ATCC 38472 isolated from sugarbeet rhizosphere.</title>
        <authorList>
            <person name="Gaulin E."/>
        </authorList>
    </citation>
    <scope>NUCLEOTIDE SEQUENCE</scope>
    <source>
        <strain evidence="7">ATCC 38472_TT</strain>
    </source>
</reference>
<comment type="similarity">
    <text evidence="2">Belongs to the unc-50 family.</text>
</comment>
<organism evidence="7 8">
    <name type="scientific">Pythium oligandrum</name>
    <name type="common">Mycoparasitic fungus</name>
    <dbReference type="NCBI Taxonomy" id="41045"/>
    <lineage>
        <taxon>Eukaryota</taxon>
        <taxon>Sar</taxon>
        <taxon>Stramenopiles</taxon>
        <taxon>Oomycota</taxon>
        <taxon>Peronosporomycetes</taxon>
        <taxon>Pythiales</taxon>
        <taxon>Pythiaceae</taxon>
        <taxon>Pythium</taxon>
    </lineage>
</organism>
<dbReference type="GO" id="GO:0000139">
    <property type="term" value="C:Golgi membrane"/>
    <property type="evidence" value="ECO:0007669"/>
    <property type="project" value="TreeGrafter"/>
</dbReference>